<dbReference type="RefSeq" id="WP_072915771.1">
    <property type="nucleotide sequence ID" value="NZ_FQYQ01000008.1"/>
</dbReference>
<evidence type="ECO:0000259" key="2">
    <source>
        <dbReference type="Pfam" id="PF01464"/>
    </source>
</evidence>
<dbReference type="InterPro" id="IPR023346">
    <property type="entry name" value="Lysozyme-like_dom_sf"/>
</dbReference>
<dbReference type="CDD" id="cd00254">
    <property type="entry name" value="LT-like"/>
    <property type="match status" value="1"/>
</dbReference>
<accession>A0A1M6G0W6</accession>
<keyword evidence="1" id="KW-0175">Coiled coil</keyword>
<feature type="coiled-coil region" evidence="1">
    <location>
        <begin position="188"/>
        <end position="215"/>
    </location>
</feature>
<dbReference type="SUPFAM" id="SSF53955">
    <property type="entry name" value="Lysozyme-like"/>
    <property type="match status" value="1"/>
</dbReference>
<feature type="domain" description="Transglycosylase SLT" evidence="2">
    <location>
        <begin position="61"/>
        <end position="158"/>
    </location>
</feature>
<dbReference type="Gene3D" id="1.10.530.10">
    <property type="match status" value="1"/>
</dbReference>
<dbReference type="STRING" id="185007.SAMN02910350_02112"/>
<dbReference type="AlphaFoldDB" id="A0A1M6G0W6"/>
<evidence type="ECO:0000313" key="3">
    <source>
        <dbReference type="EMBL" id="SHJ03566.1"/>
    </source>
</evidence>
<proteinExistence type="predicted"/>
<dbReference type="PANTHER" id="PTHR37423">
    <property type="entry name" value="SOLUBLE LYTIC MUREIN TRANSGLYCOSYLASE-RELATED"/>
    <property type="match status" value="1"/>
</dbReference>
<dbReference type="EMBL" id="FQYQ01000008">
    <property type="protein sequence ID" value="SHJ03566.1"/>
    <property type="molecule type" value="Genomic_DNA"/>
</dbReference>
<evidence type="ECO:0000313" key="4">
    <source>
        <dbReference type="Proteomes" id="UP000184185"/>
    </source>
</evidence>
<keyword evidence="4" id="KW-1185">Reference proteome</keyword>
<dbReference type="OrthoDB" id="9815002at2"/>
<name>A0A1M6G0W6_PSEXY</name>
<dbReference type="Proteomes" id="UP000184185">
    <property type="component" value="Unassembled WGS sequence"/>
</dbReference>
<protein>
    <submittedName>
        <fullName evidence="3">Transglycosylase SLT domain-containing protein</fullName>
    </submittedName>
</protein>
<dbReference type="PANTHER" id="PTHR37423:SF2">
    <property type="entry name" value="MEMBRANE-BOUND LYTIC MUREIN TRANSGLYCOSYLASE C"/>
    <property type="match status" value="1"/>
</dbReference>
<gene>
    <name evidence="3" type="ORF">SAMN02745725_01637</name>
</gene>
<dbReference type="Pfam" id="PF01464">
    <property type="entry name" value="SLT"/>
    <property type="match status" value="1"/>
</dbReference>
<evidence type="ECO:0000256" key="1">
    <source>
        <dbReference type="SAM" id="Coils"/>
    </source>
</evidence>
<sequence length="228" mass="24967">MKISLVSPGAQVVYEEFMQAINQSSSQGRTSASNISKAFAKALNTTTVADSISSATSYKDIFIEASRKYGVSYDLLTAMAQQESGFDSDAVSRSGAMGIMQIMPETAKELGLEHPFDAYENIMAGAKYISQKLQEFSGNVDKALAAYNAGSSVVKQYGGVPPYGETQSYVKNIKAIMKRGADVPYTNYISRNATRNQLEEDLKKLLRELPDTEEYAVLKQTLAEINYL</sequence>
<organism evidence="3 4">
    <name type="scientific">Pseudobutyrivibrio xylanivorans DSM 14809</name>
    <dbReference type="NCBI Taxonomy" id="1123012"/>
    <lineage>
        <taxon>Bacteria</taxon>
        <taxon>Bacillati</taxon>
        <taxon>Bacillota</taxon>
        <taxon>Clostridia</taxon>
        <taxon>Lachnospirales</taxon>
        <taxon>Lachnospiraceae</taxon>
        <taxon>Pseudobutyrivibrio</taxon>
    </lineage>
</organism>
<dbReference type="InterPro" id="IPR008258">
    <property type="entry name" value="Transglycosylase_SLT_dom_1"/>
</dbReference>
<reference evidence="3 4" key="1">
    <citation type="submission" date="2016-11" db="EMBL/GenBank/DDBJ databases">
        <authorList>
            <person name="Jaros S."/>
            <person name="Januszkiewicz K."/>
            <person name="Wedrychowicz H."/>
        </authorList>
    </citation>
    <scope>NUCLEOTIDE SEQUENCE [LARGE SCALE GENOMIC DNA]</scope>
    <source>
        <strain evidence="3 4">DSM 14809</strain>
    </source>
</reference>